<evidence type="ECO:0000256" key="5">
    <source>
        <dbReference type="SAM" id="SignalP"/>
    </source>
</evidence>
<accession>A0A1X6YDM5</accession>
<name>A0A1X6YDM5_9RHOB</name>
<evidence type="ECO:0000256" key="2">
    <source>
        <dbReference type="ARBA" id="ARBA00022729"/>
    </source>
</evidence>
<dbReference type="InterPro" id="IPR011250">
    <property type="entry name" value="OMP/PagP_B-barrel"/>
</dbReference>
<comment type="subcellular location">
    <subcellularLocation>
        <location evidence="1">Membrane</location>
    </subcellularLocation>
</comment>
<comment type="similarity">
    <text evidence="4">Belongs to the Omp25/RopB family.</text>
</comment>
<evidence type="ECO:0000259" key="6">
    <source>
        <dbReference type="Pfam" id="PF13505"/>
    </source>
</evidence>
<dbReference type="Gene3D" id="2.40.160.20">
    <property type="match status" value="1"/>
</dbReference>
<dbReference type="PANTHER" id="PTHR34001:SF3">
    <property type="entry name" value="BLL7405 PROTEIN"/>
    <property type="match status" value="1"/>
</dbReference>
<feature type="chain" id="PRO_5010868851" description="Outer membrane protein beta-barrel domain-containing protein" evidence="5">
    <location>
        <begin position="21"/>
        <end position="195"/>
    </location>
</feature>
<feature type="domain" description="Outer membrane protein beta-barrel" evidence="6">
    <location>
        <begin position="32"/>
        <end position="195"/>
    </location>
</feature>
<evidence type="ECO:0000313" key="8">
    <source>
        <dbReference type="Proteomes" id="UP000193061"/>
    </source>
</evidence>
<gene>
    <name evidence="7" type="ORF">ROA7450_00555</name>
</gene>
<dbReference type="AlphaFoldDB" id="A0A1X6YDM5"/>
<dbReference type="Pfam" id="PF13505">
    <property type="entry name" value="OMP_b-brl"/>
    <property type="match status" value="1"/>
</dbReference>
<keyword evidence="8" id="KW-1185">Reference proteome</keyword>
<evidence type="ECO:0000256" key="3">
    <source>
        <dbReference type="ARBA" id="ARBA00023136"/>
    </source>
</evidence>
<sequence>MLKSLSIVAATTLAAAPAFAGSTDQAPVDASVTQAAPVNSFSSPDWTGFYGGLQLGYANVDGSGIGDDDGFIGGLTAGYDYDLGDWVIGAGIDYDFTDTSVGNTSTTLEEVFRLKARGGYKIDRGLLYATAGYANADTNNLGSDDGYFLGGGYEYLVSEQFSVGGELLYHDFDNYNSSGVDVEATTLQVRGTFRF</sequence>
<evidence type="ECO:0000256" key="4">
    <source>
        <dbReference type="ARBA" id="ARBA00038306"/>
    </source>
</evidence>
<dbReference type="Proteomes" id="UP000193061">
    <property type="component" value="Unassembled WGS sequence"/>
</dbReference>
<dbReference type="EMBL" id="FWFX01000002">
    <property type="protein sequence ID" value="SLN17821.1"/>
    <property type="molecule type" value="Genomic_DNA"/>
</dbReference>
<keyword evidence="3" id="KW-0472">Membrane</keyword>
<dbReference type="OrthoDB" id="268975at2"/>
<evidence type="ECO:0000256" key="1">
    <source>
        <dbReference type="ARBA" id="ARBA00004370"/>
    </source>
</evidence>
<dbReference type="GO" id="GO:0016020">
    <property type="term" value="C:membrane"/>
    <property type="evidence" value="ECO:0007669"/>
    <property type="project" value="UniProtKB-SubCell"/>
</dbReference>
<dbReference type="InterPro" id="IPR051692">
    <property type="entry name" value="OMP-like"/>
</dbReference>
<dbReference type="PANTHER" id="PTHR34001">
    <property type="entry name" value="BLL7405 PROTEIN"/>
    <property type="match status" value="1"/>
</dbReference>
<dbReference type="InterPro" id="IPR027385">
    <property type="entry name" value="Beta-barrel_OMP"/>
</dbReference>
<dbReference type="RefSeq" id="WP_085804146.1">
    <property type="nucleotide sequence ID" value="NZ_FWFX01000002.1"/>
</dbReference>
<dbReference type="SUPFAM" id="SSF56925">
    <property type="entry name" value="OMPA-like"/>
    <property type="match status" value="1"/>
</dbReference>
<organism evidence="7 8">
    <name type="scientific">Roseovarius albus</name>
    <dbReference type="NCBI Taxonomy" id="1247867"/>
    <lineage>
        <taxon>Bacteria</taxon>
        <taxon>Pseudomonadati</taxon>
        <taxon>Pseudomonadota</taxon>
        <taxon>Alphaproteobacteria</taxon>
        <taxon>Rhodobacterales</taxon>
        <taxon>Roseobacteraceae</taxon>
        <taxon>Roseovarius</taxon>
    </lineage>
</organism>
<protein>
    <recommendedName>
        <fullName evidence="6">Outer membrane protein beta-barrel domain-containing protein</fullName>
    </recommendedName>
</protein>
<reference evidence="7 8" key="1">
    <citation type="submission" date="2017-03" db="EMBL/GenBank/DDBJ databases">
        <authorList>
            <person name="Afonso C.L."/>
            <person name="Miller P.J."/>
            <person name="Scott M.A."/>
            <person name="Spackman E."/>
            <person name="Goraichik I."/>
            <person name="Dimitrov K.M."/>
            <person name="Suarez D.L."/>
            <person name="Swayne D.E."/>
        </authorList>
    </citation>
    <scope>NUCLEOTIDE SEQUENCE [LARGE SCALE GENOMIC DNA]</scope>
    <source>
        <strain evidence="7 8">CECT 7450</strain>
    </source>
</reference>
<evidence type="ECO:0000313" key="7">
    <source>
        <dbReference type="EMBL" id="SLN17821.1"/>
    </source>
</evidence>
<proteinExistence type="inferred from homology"/>
<keyword evidence="2 5" id="KW-0732">Signal</keyword>
<feature type="signal peptide" evidence="5">
    <location>
        <begin position="1"/>
        <end position="20"/>
    </location>
</feature>